<keyword evidence="4" id="KW-0694">RNA-binding</keyword>
<dbReference type="InterPro" id="IPR005304">
    <property type="entry name" value="Rbsml_bgen_MeTrfase_EMG1/NEP1"/>
</dbReference>
<evidence type="ECO:0000256" key="2">
    <source>
        <dbReference type="ARBA" id="ARBA00022517"/>
    </source>
</evidence>
<reference evidence="6" key="1">
    <citation type="submission" date="2020-08" db="EMBL/GenBank/DDBJ databases">
        <title>Plant Genome Project.</title>
        <authorList>
            <person name="Zhang R.-G."/>
        </authorList>
    </citation>
    <scope>NUCLEOTIDE SEQUENCE</scope>
    <source>
        <strain evidence="6">WSP0</strain>
        <tissue evidence="6">Leaf</tissue>
    </source>
</reference>
<evidence type="ECO:0000256" key="5">
    <source>
        <dbReference type="SAM" id="MobiDB-lite"/>
    </source>
</evidence>
<proteinExistence type="inferred from homology"/>
<dbReference type="InterPro" id="IPR029026">
    <property type="entry name" value="tRNA_m1G_MTases_N"/>
</dbReference>
<evidence type="ECO:0000256" key="1">
    <source>
        <dbReference type="ARBA" id="ARBA00008115"/>
    </source>
</evidence>
<dbReference type="Gene3D" id="3.40.1280.10">
    <property type="match status" value="1"/>
</dbReference>
<feature type="compositionally biased region" description="Basic and acidic residues" evidence="5">
    <location>
        <begin position="21"/>
        <end position="48"/>
    </location>
</feature>
<dbReference type="EMBL" id="JACTNZ010000009">
    <property type="protein sequence ID" value="KAG5531868.1"/>
    <property type="molecule type" value="Genomic_DNA"/>
</dbReference>
<dbReference type="SUPFAM" id="SSF82153">
    <property type="entry name" value="FAS1 domain"/>
    <property type="match status" value="1"/>
</dbReference>
<dbReference type="InterPro" id="IPR052806">
    <property type="entry name" value="Fasciclin-like_AGP"/>
</dbReference>
<dbReference type="GO" id="GO:0070037">
    <property type="term" value="F:rRNA (pseudouridine) methyltransferase activity"/>
    <property type="evidence" value="ECO:0007669"/>
    <property type="project" value="InterPro"/>
</dbReference>
<dbReference type="PANTHER" id="PTHR33985">
    <property type="entry name" value="OS02G0491300 PROTEIN-RELATED"/>
    <property type="match status" value="1"/>
</dbReference>
<keyword evidence="2" id="KW-0690">Ribosome biogenesis</keyword>
<keyword evidence="3" id="KW-0699">rRNA-binding</keyword>
<evidence type="ECO:0000313" key="6">
    <source>
        <dbReference type="EMBL" id="KAG5531868.1"/>
    </source>
</evidence>
<organism evidence="6 7">
    <name type="scientific">Rhododendron griersonianum</name>
    <dbReference type="NCBI Taxonomy" id="479676"/>
    <lineage>
        <taxon>Eukaryota</taxon>
        <taxon>Viridiplantae</taxon>
        <taxon>Streptophyta</taxon>
        <taxon>Embryophyta</taxon>
        <taxon>Tracheophyta</taxon>
        <taxon>Spermatophyta</taxon>
        <taxon>Magnoliopsida</taxon>
        <taxon>eudicotyledons</taxon>
        <taxon>Gunneridae</taxon>
        <taxon>Pentapetalae</taxon>
        <taxon>asterids</taxon>
        <taxon>Ericales</taxon>
        <taxon>Ericaceae</taxon>
        <taxon>Ericoideae</taxon>
        <taxon>Rhodoreae</taxon>
        <taxon>Rhododendron</taxon>
    </lineage>
</organism>
<dbReference type="Proteomes" id="UP000823749">
    <property type="component" value="Chromosome 9"/>
</dbReference>
<dbReference type="InterPro" id="IPR036378">
    <property type="entry name" value="FAS1_dom_sf"/>
</dbReference>
<protein>
    <submittedName>
        <fullName evidence="6">Uncharacterized protein</fullName>
    </submittedName>
</protein>
<evidence type="ECO:0000256" key="4">
    <source>
        <dbReference type="ARBA" id="ARBA00022884"/>
    </source>
</evidence>
<comment type="caution">
    <text evidence="6">The sequence shown here is derived from an EMBL/GenBank/DDBJ whole genome shotgun (WGS) entry which is preliminary data.</text>
</comment>
<sequence>MPRHCSAGTKRKRKGKATVSKQEEEGDVNHETRSPKEDQGDPSVHERVPPLTSNPTINGKAIFIVENAALNKGFVKKLEELWKILNTEEDSNFLLRQKKNLGDYRSDIVYKVLRAILDSPLNKTGMVEAIYVKTTKGALFEVKPHVRIPRTLKRFCGLMCLSPHSEKVVDIEGYVSGASDDLNLIFVVGAMVGGKINGQGTDDFISEKTSNPASSIAATTPPLPLQLLIILASILLSTSTLTLFSYVPSPTQSPFPPPPSRDVNHAYPTSLFAGFAPILSSLGFHGFSTAAPFLSNATTWRGPATIFAPSDSSLSTCSIPLLLREHTLPGLFPLPYLLTLPFATRIETLSPGKCLTITSSTHNNATSSEPQEVFVSGVKITRPDLYNDGVVAVHGLQGFISHLSPYSCDANKMTSLALPHPSPTLPFFLMRLMLNEAMLRLSGAGYGVVALALRVKYHELVPLQSMTVFALDDVSIFSGNGYAYVTGFRSHVVPDKLHMAADLERLALGTALATLEPGKKLVVTKVKPTISINY</sequence>
<feature type="region of interest" description="Disordered" evidence="5">
    <location>
        <begin position="1"/>
        <end position="53"/>
    </location>
</feature>
<keyword evidence="7" id="KW-1185">Reference proteome</keyword>
<accession>A0AAV6IWD6</accession>
<dbReference type="AlphaFoldDB" id="A0AAV6IWD6"/>
<dbReference type="InterPro" id="IPR029028">
    <property type="entry name" value="Alpha/beta_knot_MTases"/>
</dbReference>
<dbReference type="GO" id="GO:0070475">
    <property type="term" value="P:rRNA base methylation"/>
    <property type="evidence" value="ECO:0007669"/>
    <property type="project" value="InterPro"/>
</dbReference>
<feature type="compositionally biased region" description="Basic residues" evidence="5">
    <location>
        <begin position="1"/>
        <end position="16"/>
    </location>
</feature>
<dbReference type="Pfam" id="PF03587">
    <property type="entry name" value="EMG1"/>
    <property type="match status" value="1"/>
</dbReference>
<dbReference type="SUPFAM" id="SSF75217">
    <property type="entry name" value="alpha/beta knot"/>
    <property type="match status" value="1"/>
</dbReference>
<evidence type="ECO:0000256" key="3">
    <source>
        <dbReference type="ARBA" id="ARBA00022730"/>
    </source>
</evidence>
<name>A0AAV6IWD6_9ERIC</name>
<dbReference type="PANTHER" id="PTHR33985:SF2">
    <property type="entry name" value="EXPRESSED PROTEIN"/>
    <property type="match status" value="1"/>
</dbReference>
<dbReference type="GO" id="GO:0019843">
    <property type="term" value="F:rRNA binding"/>
    <property type="evidence" value="ECO:0007669"/>
    <property type="project" value="UniProtKB-KW"/>
</dbReference>
<comment type="similarity">
    <text evidence="1">Belongs to the class IV-like SAM-binding methyltransferase superfamily. RNA methyltransferase NEP1 family.</text>
</comment>
<evidence type="ECO:0000313" key="7">
    <source>
        <dbReference type="Proteomes" id="UP000823749"/>
    </source>
</evidence>
<gene>
    <name evidence="6" type="ORF">RHGRI_026469</name>
</gene>